<gene>
    <name evidence="2" type="ORF">E6C55_30475</name>
</gene>
<dbReference type="OrthoDB" id="2990424at2"/>
<reference evidence="2 3" key="1">
    <citation type="submission" date="2019-04" db="EMBL/GenBank/DDBJ databases">
        <title>Cohnella sp. nov. isolated from preserved vegetables.</title>
        <authorList>
            <person name="Lin S.-Y."/>
            <person name="Hung M.-H."/>
            <person name="Young C.-C."/>
        </authorList>
    </citation>
    <scope>NUCLEOTIDE SEQUENCE [LARGE SCALE GENOMIC DNA]</scope>
    <source>
        <strain evidence="2 3">CC-MHH1044</strain>
    </source>
</reference>
<keyword evidence="2" id="KW-0804">Transcription</keyword>
<dbReference type="GO" id="GO:0000428">
    <property type="term" value="C:DNA-directed RNA polymerase complex"/>
    <property type="evidence" value="ECO:0007669"/>
    <property type="project" value="UniProtKB-KW"/>
</dbReference>
<proteinExistence type="predicted"/>
<dbReference type="Pfam" id="PF11772">
    <property type="entry name" value="EpuA"/>
    <property type="match status" value="1"/>
</dbReference>
<keyword evidence="1" id="KW-0812">Transmembrane</keyword>
<keyword evidence="3" id="KW-1185">Reference proteome</keyword>
<organism evidence="2 3">
    <name type="scientific">Cohnella fermenti</name>
    <dbReference type="NCBI Taxonomy" id="2565925"/>
    <lineage>
        <taxon>Bacteria</taxon>
        <taxon>Bacillati</taxon>
        <taxon>Bacillota</taxon>
        <taxon>Bacilli</taxon>
        <taxon>Bacillales</taxon>
        <taxon>Paenibacillaceae</taxon>
        <taxon>Cohnella</taxon>
    </lineage>
</organism>
<accession>A0A4S4BFK7</accession>
<sequence length="83" mass="8868">MTGGSAVTASNRPAAKKRRSVWSLFGQIVGTTVKILIIPVLCVVALVVGLAIGYVVLGDGELADVFDMNTWKHMYDLVFTDGN</sequence>
<evidence type="ECO:0000256" key="1">
    <source>
        <dbReference type="SAM" id="Phobius"/>
    </source>
</evidence>
<keyword evidence="1" id="KW-1133">Transmembrane helix</keyword>
<protein>
    <submittedName>
        <fullName evidence="2">DNA-directed RNA polymerase subunit beta</fullName>
    </submittedName>
</protein>
<dbReference type="Proteomes" id="UP000310636">
    <property type="component" value="Unassembled WGS sequence"/>
</dbReference>
<keyword evidence="1" id="KW-0472">Membrane</keyword>
<feature type="transmembrane region" description="Helical" evidence="1">
    <location>
        <begin position="35"/>
        <end position="57"/>
    </location>
</feature>
<evidence type="ECO:0000313" key="2">
    <source>
        <dbReference type="EMBL" id="THF73127.1"/>
    </source>
</evidence>
<dbReference type="AlphaFoldDB" id="A0A4S4BFK7"/>
<dbReference type="InterPro" id="IPR024596">
    <property type="entry name" value="RNApol_su_b/EpuA"/>
</dbReference>
<evidence type="ECO:0000313" key="3">
    <source>
        <dbReference type="Proteomes" id="UP000310636"/>
    </source>
</evidence>
<dbReference type="EMBL" id="SSOB01000062">
    <property type="protein sequence ID" value="THF73127.1"/>
    <property type="molecule type" value="Genomic_DNA"/>
</dbReference>
<keyword evidence="2" id="KW-0240">DNA-directed RNA polymerase</keyword>
<name>A0A4S4BFK7_9BACL</name>
<comment type="caution">
    <text evidence="2">The sequence shown here is derived from an EMBL/GenBank/DDBJ whole genome shotgun (WGS) entry which is preliminary data.</text>
</comment>